<keyword evidence="1" id="KW-0378">Hydrolase</keyword>
<evidence type="ECO:0000313" key="1">
    <source>
        <dbReference type="EMBL" id="TYA10628.1"/>
    </source>
</evidence>
<dbReference type="RefSeq" id="WP_148456457.1">
    <property type="nucleotide sequence ID" value="NZ_VSDO01000005.1"/>
</dbReference>
<evidence type="ECO:0000313" key="2">
    <source>
        <dbReference type="Proteomes" id="UP000325218"/>
    </source>
</evidence>
<reference evidence="1 2" key="1">
    <citation type="submission" date="2019-08" db="EMBL/GenBank/DDBJ databases">
        <title>Genome sequencing of Paenibacillus faecis DSM 23593(T).</title>
        <authorList>
            <person name="Kook J.-K."/>
            <person name="Park S.-N."/>
            <person name="Lim Y.K."/>
        </authorList>
    </citation>
    <scope>NUCLEOTIDE SEQUENCE [LARGE SCALE GENOMIC DNA]</scope>
    <source>
        <strain evidence="1 2">DSM 23593</strain>
    </source>
</reference>
<gene>
    <name evidence="1" type="ORF">FRY98_22800</name>
</gene>
<dbReference type="Proteomes" id="UP000325218">
    <property type="component" value="Unassembled WGS sequence"/>
</dbReference>
<dbReference type="EMBL" id="VSDO01000005">
    <property type="protein sequence ID" value="TYA10628.1"/>
    <property type="molecule type" value="Genomic_DNA"/>
</dbReference>
<dbReference type="GO" id="GO:0004386">
    <property type="term" value="F:helicase activity"/>
    <property type="evidence" value="ECO:0007669"/>
    <property type="project" value="UniProtKB-KW"/>
</dbReference>
<dbReference type="AlphaFoldDB" id="A0A5D0CLA4"/>
<organism evidence="1 2">
    <name type="scientific">Paenibacillus faecis</name>
    <dbReference type="NCBI Taxonomy" id="862114"/>
    <lineage>
        <taxon>Bacteria</taxon>
        <taxon>Bacillati</taxon>
        <taxon>Bacillota</taxon>
        <taxon>Bacilli</taxon>
        <taxon>Bacillales</taxon>
        <taxon>Paenibacillaceae</taxon>
        <taxon>Paenibacillus</taxon>
    </lineage>
</organism>
<comment type="caution">
    <text evidence="1">The sequence shown here is derived from an EMBL/GenBank/DDBJ whole genome shotgun (WGS) entry which is preliminary data.</text>
</comment>
<name>A0A5D0CLA4_9BACL</name>
<accession>A0A5D0CLA4</accession>
<dbReference type="OrthoDB" id="1685048at2"/>
<keyword evidence="2" id="KW-1185">Reference proteome</keyword>
<protein>
    <submittedName>
        <fullName evidence="1">Replicative DNA helicase</fullName>
    </submittedName>
</protein>
<sequence>MESKGIPIELNDILSGFQERMGKLALFDPLFELSRQRKTDRGGKQVAMMELGLLTLLFFFEKKLMRSRKTSVKELVGFLAAVLEDKYDLDQEELDDIGRRIIHVFRPSSGRKREFSFFHLGTGQEGVHYTSILRTDSYDVATNTQYYALDEDGLELVFATKEFYLEFQLSIHQLLLRKQLEKGEFQGALRQIDEMMIDVETLQDRIVSLEHEIKRSIVSEETFARYRSLLEDIYLRLKRENEEFNELRDFVRETKDRIYAERELMKNQRPYEFIVRIGIELEKVHNEHTRLLQQSMELESSALRAAKESLYYTGMNAFNFEQDIASFLFGTPLPIEAMKGVVAPFLHLEQVRVWSPLTVFAKQQLSGHDDGSVIEESLLALDEEEENFSYLRKRKERLVQVVEALLRCYEKLNRDEVRLSEFIAYLDQDEAAYLKKERDFYDCWIILHQRSPIHPVMDEVKSGESDQNLYEAIRSQLQGRTLIIQETECILRVNERYSIQELIIRLGGDQDELHR</sequence>
<keyword evidence="1" id="KW-0347">Helicase</keyword>
<keyword evidence="1" id="KW-0547">Nucleotide-binding</keyword>
<proteinExistence type="predicted"/>
<keyword evidence="1" id="KW-0067">ATP-binding</keyword>